<gene>
    <name evidence="7" type="ORF">DI616_08860</name>
</gene>
<sequence length="114" mass="11887">MRIALPALLLCLPAMAAHAESKTFTRTYACPNDMAFQAAFINAGDESFAVVTSDGHLVPLTIAVSGSGARYVSADGAVELWTKGPAATLGVRGENGDVMQTEECREMEPGTLPG</sequence>
<dbReference type="InterPro" id="IPR036328">
    <property type="entry name" value="MliC_sf"/>
</dbReference>
<evidence type="ECO:0000256" key="3">
    <source>
        <dbReference type="ARBA" id="ARBA00023139"/>
    </source>
</evidence>
<dbReference type="Gene3D" id="2.40.128.200">
    <property type="match status" value="1"/>
</dbReference>
<reference evidence="7 8" key="1">
    <citation type="journal article" date="2017" name="Nat. Commun.">
        <title>In situ click chemistry generation of cyclooxygenase-2 inhibitors.</title>
        <authorList>
            <person name="Bhardwaj A."/>
            <person name="Kaur J."/>
            <person name="Wuest M."/>
            <person name="Wuest F."/>
        </authorList>
    </citation>
    <scope>NUCLEOTIDE SEQUENCE [LARGE SCALE GENOMIC DNA]</scope>
    <source>
        <strain evidence="7">S2_012_000_R3_94</strain>
    </source>
</reference>
<organism evidence="7 8">
    <name type="scientific">Paracoccus denitrificans</name>
    <dbReference type="NCBI Taxonomy" id="266"/>
    <lineage>
        <taxon>Bacteria</taxon>
        <taxon>Pseudomonadati</taxon>
        <taxon>Pseudomonadota</taxon>
        <taxon>Alphaproteobacteria</taxon>
        <taxon>Rhodobacterales</taxon>
        <taxon>Paracoccaceae</taxon>
        <taxon>Paracoccus</taxon>
    </lineage>
</organism>
<keyword evidence="1 5" id="KW-0732">Signal</keyword>
<keyword evidence="4" id="KW-0449">Lipoprotein</keyword>
<dbReference type="Proteomes" id="UP000315344">
    <property type="component" value="Unassembled WGS sequence"/>
</dbReference>
<evidence type="ECO:0000256" key="4">
    <source>
        <dbReference type="ARBA" id="ARBA00023288"/>
    </source>
</evidence>
<evidence type="ECO:0000313" key="7">
    <source>
        <dbReference type="EMBL" id="TKW66602.1"/>
    </source>
</evidence>
<dbReference type="InterPro" id="IPR018660">
    <property type="entry name" value="MliC"/>
</dbReference>
<evidence type="ECO:0000256" key="1">
    <source>
        <dbReference type="ARBA" id="ARBA00022729"/>
    </source>
</evidence>
<dbReference type="Pfam" id="PF09864">
    <property type="entry name" value="MliC"/>
    <property type="match status" value="1"/>
</dbReference>
<name>A0A533I9X3_PARDE</name>
<keyword evidence="2" id="KW-0472">Membrane</keyword>
<feature type="chain" id="PRO_5021723185" description="C-type lysozyme inhibitor domain-containing protein" evidence="5">
    <location>
        <begin position="20"/>
        <end position="114"/>
    </location>
</feature>
<feature type="signal peptide" evidence="5">
    <location>
        <begin position="1"/>
        <end position="19"/>
    </location>
</feature>
<proteinExistence type="predicted"/>
<dbReference type="EMBL" id="VAFL01000006">
    <property type="protein sequence ID" value="TKW66602.1"/>
    <property type="molecule type" value="Genomic_DNA"/>
</dbReference>
<evidence type="ECO:0000256" key="5">
    <source>
        <dbReference type="SAM" id="SignalP"/>
    </source>
</evidence>
<evidence type="ECO:0000313" key="8">
    <source>
        <dbReference type="Proteomes" id="UP000315344"/>
    </source>
</evidence>
<feature type="domain" description="C-type lysozyme inhibitor" evidence="6">
    <location>
        <begin position="28"/>
        <end position="96"/>
    </location>
</feature>
<evidence type="ECO:0000259" key="6">
    <source>
        <dbReference type="Pfam" id="PF09864"/>
    </source>
</evidence>
<comment type="caution">
    <text evidence="7">The sequence shown here is derived from an EMBL/GenBank/DDBJ whole genome shotgun (WGS) entry which is preliminary data.</text>
</comment>
<accession>A0A533I9X3</accession>
<protein>
    <recommendedName>
        <fullName evidence="6">C-type lysozyme inhibitor domain-containing protein</fullName>
    </recommendedName>
</protein>
<dbReference type="SUPFAM" id="SSF141488">
    <property type="entry name" value="YdhA-like"/>
    <property type="match status" value="1"/>
</dbReference>
<evidence type="ECO:0000256" key="2">
    <source>
        <dbReference type="ARBA" id="ARBA00023136"/>
    </source>
</evidence>
<keyword evidence="3" id="KW-0564">Palmitate</keyword>
<dbReference type="AlphaFoldDB" id="A0A533I9X3"/>